<dbReference type="PANTHER" id="PTHR11851:SF49">
    <property type="entry name" value="MITOCHONDRIAL-PROCESSING PEPTIDASE SUBUNIT ALPHA"/>
    <property type="match status" value="1"/>
</dbReference>
<keyword evidence="3" id="KW-0175">Coiled coil</keyword>
<dbReference type="Proteomes" id="UP000034934">
    <property type="component" value="Unassembled WGS sequence"/>
</dbReference>
<feature type="coiled-coil region" evidence="3">
    <location>
        <begin position="309"/>
        <end position="336"/>
    </location>
</feature>
<evidence type="ECO:0000259" key="4">
    <source>
        <dbReference type="Pfam" id="PF00675"/>
    </source>
</evidence>
<accession>A0A0F9YE84</accession>
<evidence type="ECO:0000256" key="3">
    <source>
        <dbReference type="SAM" id="Coils"/>
    </source>
</evidence>
<dbReference type="PATRIC" id="fig|1618767.3.peg.579"/>
<dbReference type="Gene3D" id="3.30.830.10">
    <property type="entry name" value="Metalloenzyme, LuxS/M16 peptidase-like"/>
    <property type="match status" value="2"/>
</dbReference>
<dbReference type="EMBL" id="LBOG01000005">
    <property type="protein sequence ID" value="KKP30024.1"/>
    <property type="molecule type" value="Genomic_DNA"/>
</dbReference>
<evidence type="ECO:0000313" key="7">
    <source>
        <dbReference type="Proteomes" id="UP000034934"/>
    </source>
</evidence>
<dbReference type="InterPro" id="IPR011249">
    <property type="entry name" value="Metalloenz_LuxS/M16"/>
</dbReference>
<reference evidence="6 7" key="1">
    <citation type="journal article" date="2015" name="Nature">
        <title>rRNA introns, odd ribosomes, and small enigmatic genomes across a large radiation of phyla.</title>
        <authorList>
            <person name="Brown C.T."/>
            <person name="Hug L.A."/>
            <person name="Thomas B.C."/>
            <person name="Sharon I."/>
            <person name="Castelle C.J."/>
            <person name="Singh A."/>
            <person name="Wilkins M.J."/>
            <person name="Williams K.H."/>
            <person name="Banfield J.F."/>
        </authorList>
    </citation>
    <scope>NUCLEOTIDE SEQUENCE [LARGE SCALE GENOMIC DNA]</scope>
</reference>
<dbReference type="GO" id="GO:0046872">
    <property type="term" value="F:metal ion binding"/>
    <property type="evidence" value="ECO:0007669"/>
    <property type="project" value="InterPro"/>
</dbReference>
<gene>
    <name evidence="6" type="ORF">UR19_C0005G0026</name>
</gene>
<dbReference type="GO" id="GO:0004222">
    <property type="term" value="F:metalloendopeptidase activity"/>
    <property type="evidence" value="ECO:0007669"/>
    <property type="project" value="InterPro"/>
</dbReference>
<dbReference type="Pfam" id="PF05193">
    <property type="entry name" value="Peptidase_M16_C"/>
    <property type="match status" value="1"/>
</dbReference>
<dbReference type="SUPFAM" id="SSF63411">
    <property type="entry name" value="LuxS/MPP-like metallohydrolase"/>
    <property type="match status" value="2"/>
</dbReference>
<dbReference type="InterPro" id="IPR050361">
    <property type="entry name" value="MPP/UQCRC_Complex"/>
</dbReference>
<protein>
    <submittedName>
        <fullName evidence="6">M16 family peptidase</fullName>
    </submittedName>
</protein>
<dbReference type="Pfam" id="PF00675">
    <property type="entry name" value="Peptidase_M16"/>
    <property type="match status" value="1"/>
</dbReference>
<evidence type="ECO:0000313" key="6">
    <source>
        <dbReference type="EMBL" id="KKP30024.1"/>
    </source>
</evidence>
<comment type="caution">
    <text evidence="6">The sequence shown here is derived from an EMBL/GenBank/DDBJ whole genome shotgun (WGS) entry which is preliminary data.</text>
</comment>
<evidence type="ECO:0000256" key="2">
    <source>
        <dbReference type="RuleBase" id="RU004447"/>
    </source>
</evidence>
<comment type="similarity">
    <text evidence="1 2">Belongs to the peptidase M16 family.</text>
</comment>
<name>A0A0F9YE84_9BACT</name>
<evidence type="ECO:0000259" key="5">
    <source>
        <dbReference type="Pfam" id="PF05193"/>
    </source>
</evidence>
<dbReference type="PROSITE" id="PS00143">
    <property type="entry name" value="INSULINASE"/>
    <property type="match status" value="1"/>
</dbReference>
<organism evidence="6 7">
    <name type="scientific">Candidatus Nomurabacteria bacterium GW2011_GWF1_31_48</name>
    <dbReference type="NCBI Taxonomy" id="1618767"/>
    <lineage>
        <taxon>Bacteria</taxon>
        <taxon>Candidatus Nomuraibacteriota</taxon>
    </lineage>
</organism>
<feature type="domain" description="Peptidase M16 N-terminal" evidence="4">
    <location>
        <begin position="14"/>
        <end position="159"/>
    </location>
</feature>
<dbReference type="GO" id="GO:0006508">
    <property type="term" value="P:proteolysis"/>
    <property type="evidence" value="ECO:0007669"/>
    <property type="project" value="InterPro"/>
</dbReference>
<evidence type="ECO:0000256" key="1">
    <source>
        <dbReference type="ARBA" id="ARBA00007261"/>
    </source>
</evidence>
<proteinExistence type="inferred from homology"/>
<dbReference type="InterPro" id="IPR011765">
    <property type="entry name" value="Pept_M16_N"/>
</dbReference>
<feature type="domain" description="Peptidase M16 C-terminal" evidence="5">
    <location>
        <begin position="168"/>
        <end position="341"/>
    </location>
</feature>
<dbReference type="InterPro" id="IPR007863">
    <property type="entry name" value="Peptidase_M16_C"/>
</dbReference>
<dbReference type="InterPro" id="IPR001431">
    <property type="entry name" value="Pept_M16_Zn_BS"/>
</dbReference>
<dbReference type="PANTHER" id="PTHR11851">
    <property type="entry name" value="METALLOPROTEASE"/>
    <property type="match status" value="1"/>
</dbReference>
<dbReference type="AlphaFoldDB" id="A0A0F9YE84"/>
<sequence length="422" mass="48034">MKFTKKVLENGLRVITVPMKDNPTVTVLVLVEAGSKYETKDINGLSHFLEHMCFKGTTKRPKAIDISKELDAIGSQYNAFTGQEYTGYYAKSGAKHFKKIFDVVSDIYLNSTFPEIEMHREKGVIIEEINMYEDMPNRHVQDLMMELLYGDQPAGWNIAGQKKNILNMKRDDFIKYKKAHYLPEATTLVVSGKINEKDVMKEVNKIFGKVLSGKKEKKLKVKEVQTKPEILVKFKKTDQTHFVLGMRSFDLFNKKSSILAVLGGVLGGGMSSRLFQKLREEMGVGYYVRAYNDTFTDHGFFQVSAGVDNKRIDEVIVAVLEECKKLKENLVEEDELNKVKECLIGNMKLSLEPSDDIANFYGGQELLKREMKSAEEKASEIRKVTAKQIKDVANIIFTNDKLNLALIGPFKDKSKFSKILKF</sequence>